<dbReference type="EMBL" id="JAKOGI010001569">
    <property type="protein sequence ID" value="KAJ8424962.1"/>
    <property type="molecule type" value="Genomic_DNA"/>
</dbReference>
<evidence type="ECO:0000256" key="1">
    <source>
        <dbReference type="ARBA" id="ARBA00004123"/>
    </source>
</evidence>
<dbReference type="Proteomes" id="UP001153076">
    <property type="component" value="Unassembled WGS sequence"/>
</dbReference>
<name>A0A9Q1GT37_9CARY</name>
<dbReference type="GO" id="GO:0030686">
    <property type="term" value="C:90S preribosome"/>
    <property type="evidence" value="ECO:0007669"/>
    <property type="project" value="TreeGrafter"/>
</dbReference>
<comment type="subcellular location">
    <subcellularLocation>
        <location evidence="1">Nucleus</location>
    </subcellularLocation>
</comment>
<dbReference type="GO" id="GO:0005524">
    <property type="term" value="F:ATP binding"/>
    <property type="evidence" value="ECO:0007669"/>
    <property type="project" value="UniProtKB-KW"/>
</dbReference>
<keyword evidence="5" id="KW-0012">Acyltransferase</keyword>
<feature type="domain" description="TcmA/NAT10 helicase" evidence="6">
    <location>
        <begin position="67"/>
        <end position="134"/>
    </location>
</feature>
<dbReference type="Gene3D" id="3.40.50.300">
    <property type="entry name" value="P-loop containing nucleotide triphosphate hydrolases"/>
    <property type="match status" value="1"/>
</dbReference>
<keyword evidence="4" id="KW-0067">ATP-binding</keyword>
<sequence length="172" mass="19515">MLPTRYLGGGVWVYARLTGVAHVHQGVAIERRADIISDSSGLSLLEYYGFHDQIALYIVLVWFFPLSSLQSYEGTGRSLSLKLLQQLEDQSHMSKNLDTSISGRIFKKIELSESIRYAFGDPIESWLNELLSLDVANSIAIISRLPPPSECDLYYVNRNTYFSFHTDSELFL</sequence>
<dbReference type="GO" id="GO:1990883">
    <property type="term" value="F:18S rRNA cytidine N-acetyltransferase activity"/>
    <property type="evidence" value="ECO:0007669"/>
    <property type="project" value="TreeGrafter"/>
</dbReference>
<dbReference type="OrthoDB" id="10067491at2759"/>
<evidence type="ECO:0000313" key="8">
    <source>
        <dbReference type="Proteomes" id="UP001153076"/>
    </source>
</evidence>
<accession>A0A9Q1GT37</accession>
<dbReference type="GO" id="GO:1904812">
    <property type="term" value="P:rRNA acetylation involved in maturation of SSU-rRNA"/>
    <property type="evidence" value="ECO:0007669"/>
    <property type="project" value="TreeGrafter"/>
</dbReference>
<keyword evidence="3" id="KW-0547">Nucleotide-binding</keyword>
<evidence type="ECO:0000259" key="6">
    <source>
        <dbReference type="Pfam" id="PF05127"/>
    </source>
</evidence>
<evidence type="ECO:0000256" key="5">
    <source>
        <dbReference type="ARBA" id="ARBA00023315"/>
    </source>
</evidence>
<dbReference type="AlphaFoldDB" id="A0A9Q1GT37"/>
<dbReference type="PANTHER" id="PTHR10925:SF5">
    <property type="entry name" value="RNA CYTIDINE ACETYLTRANSFERASE"/>
    <property type="match status" value="1"/>
</dbReference>
<comment type="caution">
    <text evidence="7">The sequence shown here is derived from an EMBL/GenBank/DDBJ whole genome shotgun (WGS) entry which is preliminary data.</text>
</comment>
<organism evidence="7 8">
    <name type="scientific">Carnegiea gigantea</name>
    <dbReference type="NCBI Taxonomy" id="171969"/>
    <lineage>
        <taxon>Eukaryota</taxon>
        <taxon>Viridiplantae</taxon>
        <taxon>Streptophyta</taxon>
        <taxon>Embryophyta</taxon>
        <taxon>Tracheophyta</taxon>
        <taxon>Spermatophyta</taxon>
        <taxon>Magnoliopsida</taxon>
        <taxon>eudicotyledons</taxon>
        <taxon>Gunneridae</taxon>
        <taxon>Pentapetalae</taxon>
        <taxon>Caryophyllales</taxon>
        <taxon>Cactineae</taxon>
        <taxon>Cactaceae</taxon>
        <taxon>Cactoideae</taxon>
        <taxon>Echinocereeae</taxon>
        <taxon>Carnegiea</taxon>
    </lineage>
</organism>
<dbReference type="InterPro" id="IPR032672">
    <property type="entry name" value="TmcA/NAT10/Kre33"/>
</dbReference>
<evidence type="ECO:0000256" key="4">
    <source>
        <dbReference type="ARBA" id="ARBA00022840"/>
    </source>
</evidence>
<evidence type="ECO:0000256" key="3">
    <source>
        <dbReference type="ARBA" id="ARBA00022741"/>
    </source>
</evidence>
<reference evidence="7" key="1">
    <citation type="submission" date="2022-04" db="EMBL/GenBank/DDBJ databases">
        <title>Carnegiea gigantea Genome sequencing and assembly v2.</title>
        <authorList>
            <person name="Copetti D."/>
            <person name="Sanderson M.J."/>
            <person name="Burquez A."/>
            <person name="Wojciechowski M.F."/>
        </authorList>
    </citation>
    <scope>NUCLEOTIDE SEQUENCE</scope>
    <source>
        <strain evidence="7">SGP5-SGP5p</strain>
        <tissue evidence="7">Aerial part</tissue>
    </source>
</reference>
<gene>
    <name evidence="7" type="ORF">Cgig2_000549</name>
</gene>
<evidence type="ECO:0000313" key="7">
    <source>
        <dbReference type="EMBL" id="KAJ8424962.1"/>
    </source>
</evidence>
<protein>
    <recommendedName>
        <fullName evidence="6">TcmA/NAT10 helicase domain-containing protein</fullName>
    </recommendedName>
</protein>
<evidence type="ECO:0000256" key="2">
    <source>
        <dbReference type="ARBA" id="ARBA00022679"/>
    </source>
</evidence>
<dbReference type="InterPro" id="IPR007807">
    <property type="entry name" value="TcmA/NAT10_helicase"/>
</dbReference>
<dbReference type="GO" id="GO:0000049">
    <property type="term" value="F:tRNA binding"/>
    <property type="evidence" value="ECO:0007669"/>
    <property type="project" value="TreeGrafter"/>
</dbReference>
<proteinExistence type="predicted"/>
<keyword evidence="8" id="KW-1185">Reference proteome</keyword>
<dbReference type="PANTHER" id="PTHR10925">
    <property type="entry name" value="N-ACETYLTRANSFERASE 10"/>
    <property type="match status" value="1"/>
</dbReference>
<dbReference type="InterPro" id="IPR027417">
    <property type="entry name" value="P-loop_NTPase"/>
</dbReference>
<keyword evidence="2" id="KW-0808">Transferase</keyword>
<dbReference type="Pfam" id="PF05127">
    <property type="entry name" value="NAT10_TcmA_helicase"/>
    <property type="match status" value="1"/>
</dbReference>
<dbReference type="GO" id="GO:0005730">
    <property type="term" value="C:nucleolus"/>
    <property type="evidence" value="ECO:0007669"/>
    <property type="project" value="TreeGrafter"/>
</dbReference>